<dbReference type="EMBL" id="CP059154">
    <property type="protein sequence ID" value="QLK26678.1"/>
    <property type="molecule type" value="Genomic_DNA"/>
</dbReference>
<accession>A0A7D6CPP5</accession>
<name>A0A7D6CPP5_9EURY</name>
<protein>
    <submittedName>
        <fullName evidence="1">Uncharacterized protein</fullName>
    </submittedName>
</protein>
<evidence type="ECO:0000313" key="2">
    <source>
        <dbReference type="Proteomes" id="UP000510869"/>
    </source>
</evidence>
<evidence type="ECO:0000313" key="1">
    <source>
        <dbReference type="EMBL" id="QLK26678.1"/>
    </source>
</evidence>
<keyword evidence="2" id="KW-1185">Reference proteome</keyword>
<reference evidence="1 2" key="1">
    <citation type="submission" date="2020-07" db="EMBL/GenBank/DDBJ databases">
        <title>Natrinema (YPL30) sp. nov. and Haloterrigena xxxxxx (YPL8) sp. nov., isolated from a salt mine.</title>
        <authorList>
            <person name="Cui H."/>
        </authorList>
    </citation>
    <scope>NUCLEOTIDE SEQUENCE [LARGE SCALE GENOMIC DNA]</scope>
    <source>
        <strain evidence="1 2">YPL13</strain>
    </source>
</reference>
<dbReference type="RefSeq" id="WP_180841850.1">
    <property type="nucleotide sequence ID" value="NZ_CP059154.1"/>
</dbReference>
<dbReference type="OrthoDB" id="333414at2157"/>
<dbReference type="Proteomes" id="UP000510869">
    <property type="component" value="Chromosome"/>
</dbReference>
<dbReference type="AlphaFoldDB" id="A0A7D6CPP5"/>
<proteinExistence type="predicted"/>
<sequence>MTRTTYRCACGAHLEFKQDLEKESGTTTPTWKCTDCGTPVPGMTAEKIRHQDPS</sequence>
<organism evidence="1 2">
    <name type="scientific">Natrinema zhouii</name>
    <dbReference type="NCBI Taxonomy" id="1710539"/>
    <lineage>
        <taxon>Archaea</taxon>
        <taxon>Methanobacteriati</taxon>
        <taxon>Methanobacteriota</taxon>
        <taxon>Stenosarchaea group</taxon>
        <taxon>Halobacteria</taxon>
        <taxon>Halobacteriales</taxon>
        <taxon>Natrialbaceae</taxon>
        <taxon>Natrinema</taxon>
    </lineage>
</organism>
<gene>
    <name evidence="1" type="ORF">HYG81_03410</name>
</gene>
<dbReference type="GeneID" id="56142221"/>
<dbReference type="KEGG" id="nay:HYG81_03410"/>